<organism evidence="2 3">
    <name type="scientific">Longimycelium tulufanense</name>
    <dbReference type="NCBI Taxonomy" id="907463"/>
    <lineage>
        <taxon>Bacteria</taxon>
        <taxon>Bacillati</taxon>
        <taxon>Actinomycetota</taxon>
        <taxon>Actinomycetes</taxon>
        <taxon>Pseudonocardiales</taxon>
        <taxon>Pseudonocardiaceae</taxon>
        <taxon>Longimycelium</taxon>
    </lineage>
</organism>
<accession>A0A8J3FV16</accession>
<protein>
    <recommendedName>
        <fullName evidence="4">Ricin B lectin domain-containing protein</fullName>
    </recommendedName>
</protein>
<evidence type="ECO:0000313" key="3">
    <source>
        <dbReference type="Proteomes" id="UP000637578"/>
    </source>
</evidence>
<dbReference type="RefSeq" id="WP_229685995.1">
    <property type="nucleotide sequence ID" value="NZ_BMMK01000002.1"/>
</dbReference>
<proteinExistence type="predicted"/>
<keyword evidence="1" id="KW-1133">Transmembrane helix</keyword>
<feature type="transmembrane region" description="Helical" evidence="1">
    <location>
        <begin position="68"/>
        <end position="96"/>
    </location>
</feature>
<dbReference type="Proteomes" id="UP000637578">
    <property type="component" value="Unassembled WGS sequence"/>
</dbReference>
<dbReference type="CDD" id="cd00161">
    <property type="entry name" value="beta-trefoil_Ricin-like"/>
    <property type="match status" value="1"/>
</dbReference>
<evidence type="ECO:0000313" key="2">
    <source>
        <dbReference type="EMBL" id="GGM40206.1"/>
    </source>
</evidence>
<comment type="caution">
    <text evidence="2">The sequence shown here is derived from an EMBL/GenBank/DDBJ whole genome shotgun (WGS) entry which is preliminary data.</text>
</comment>
<dbReference type="AlphaFoldDB" id="A0A8J3FV16"/>
<name>A0A8J3FV16_9PSEU</name>
<reference evidence="2" key="2">
    <citation type="submission" date="2020-09" db="EMBL/GenBank/DDBJ databases">
        <authorList>
            <person name="Sun Q."/>
            <person name="Zhou Y."/>
        </authorList>
    </citation>
    <scope>NUCLEOTIDE SEQUENCE</scope>
    <source>
        <strain evidence="2">CGMCC 4.5737</strain>
    </source>
</reference>
<dbReference type="EMBL" id="BMMK01000002">
    <property type="protein sequence ID" value="GGM40206.1"/>
    <property type="molecule type" value="Genomic_DNA"/>
</dbReference>
<gene>
    <name evidence="2" type="ORF">GCM10012275_08980</name>
</gene>
<keyword evidence="1" id="KW-0812">Transmembrane</keyword>
<sequence>MLGRDLLPRPDLLVAFVRACGEEERVAQWCEARERIARDHAPRAAAQVEVPQQLPRAKARGGFVMRPLSLTIAVIALVVTAVVAAIGAVVGAVAVLDVGPWGRTLPGRAAASVSAGATPPTGWVTIRVADAPGLCLTDGRVRDWRYTPLVAVQRPCDETAPQNTLLEFVGDGRYRIQWHHPDYGTGCLKALTSGQGAGLLEPKDNCDDGSLFSVEPSGELDKGRYVLRVEGQGCVGIRGSSAAPGAEAVMQRCVGKGRQVFLIRAVD</sequence>
<keyword evidence="1" id="KW-0472">Membrane</keyword>
<reference evidence="2" key="1">
    <citation type="journal article" date="2014" name="Int. J. Syst. Evol. Microbiol.">
        <title>Complete genome sequence of Corynebacterium casei LMG S-19264T (=DSM 44701T), isolated from a smear-ripened cheese.</title>
        <authorList>
            <consortium name="US DOE Joint Genome Institute (JGI-PGF)"/>
            <person name="Walter F."/>
            <person name="Albersmeier A."/>
            <person name="Kalinowski J."/>
            <person name="Ruckert C."/>
        </authorList>
    </citation>
    <scope>NUCLEOTIDE SEQUENCE</scope>
    <source>
        <strain evidence="2">CGMCC 4.5737</strain>
    </source>
</reference>
<dbReference type="InterPro" id="IPR035992">
    <property type="entry name" value="Ricin_B-like_lectins"/>
</dbReference>
<dbReference type="SUPFAM" id="SSF50370">
    <property type="entry name" value="Ricin B-like lectins"/>
    <property type="match status" value="1"/>
</dbReference>
<dbReference type="Gene3D" id="2.80.10.50">
    <property type="match status" value="1"/>
</dbReference>
<evidence type="ECO:0008006" key="4">
    <source>
        <dbReference type="Google" id="ProtNLM"/>
    </source>
</evidence>
<evidence type="ECO:0000256" key="1">
    <source>
        <dbReference type="SAM" id="Phobius"/>
    </source>
</evidence>
<keyword evidence="3" id="KW-1185">Reference proteome</keyword>